<gene>
    <name evidence="2" type="ORF">CJD36_000230</name>
</gene>
<name>A0A2S7SZ42_9BACT</name>
<feature type="transmembrane region" description="Helical" evidence="1">
    <location>
        <begin position="137"/>
        <end position="170"/>
    </location>
</feature>
<keyword evidence="3" id="KW-1185">Reference proteome</keyword>
<dbReference type="EMBL" id="PPSL01000001">
    <property type="protein sequence ID" value="PQJ12223.1"/>
    <property type="molecule type" value="Genomic_DNA"/>
</dbReference>
<keyword evidence="1" id="KW-0812">Transmembrane</keyword>
<dbReference type="AlphaFoldDB" id="A0A2S7SZ42"/>
<dbReference type="Proteomes" id="UP000239872">
    <property type="component" value="Unassembled WGS sequence"/>
</dbReference>
<keyword evidence="1" id="KW-0472">Membrane</keyword>
<comment type="caution">
    <text evidence="2">The sequence shown here is derived from an EMBL/GenBank/DDBJ whole genome shotgun (WGS) entry which is preliminary data.</text>
</comment>
<sequence length="187" mass="21397">MEQDLEALKNITKYWRIYLLVGGFAAAFSVLFVIFSIDIWGTNPGDELLEHRTGIFIVILAVAMLFFPCRIIFLLWSMLNRYEDKMLNPRMAVLLLLVPVVNIVGVWFAVHNLTKSLDQFVLKHNLPVRIKAYKPSLVVVCVVLAGLNVVLFFNLNFLFGSIWLLVLVAFELRRVGMLVFSSFEEGE</sequence>
<evidence type="ECO:0000313" key="3">
    <source>
        <dbReference type="Proteomes" id="UP000239872"/>
    </source>
</evidence>
<accession>A0A2S7SZ42</accession>
<evidence type="ECO:0008006" key="4">
    <source>
        <dbReference type="Google" id="ProtNLM"/>
    </source>
</evidence>
<proteinExistence type="predicted"/>
<organism evidence="2 3">
    <name type="scientific">Flavipsychrobacter stenotrophus</name>
    <dbReference type="NCBI Taxonomy" id="2077091"/>
    <lineage>
        <taxon>Bacteria</taxon>
        <taxon>Pseudomonadati</taxon>
        <taxon>Bacteroidota</taxon>
        <taxon>Chitinophagia</taxon>
        <taxon>Chitinophagales</taxon>
        <taxon>Chitinophagaceae</taxon>
        <taxon>Flavipsychrobacter</taxon>
    </lineage>
</organism>
<feature type="transmembrane region" description="Helical" evidence="1">
    <location>
        <begin position="91"/>
        <end position="110"/>
    </location>
</feature>
<feature type="transmembrane region" description="Helical" evidence="1">
    <location>
        <begin position="55"/>
        <end position="79"/>
    </location>
</feature>
<evidence type="ECO:0000256" key="1">
    <source>
        <dbReference type="SAM" id="Phobius"/>
    </source>
</evidence>
<evidence type="ECO:0000313" key="2">
    <source>
        <dbReference type="EMBL" id="PQJ12223.1"/>
    </source>
</evidence>
<protein>
    <recommendedName>
        <fullName evidence="4">DUF4328 domain-containing protein</fullName>
    </recommendedName>
</protein>
<keyword evidence="1" id="KW-1133">Transmembrane helix</keyword>
<reference evidence="2 3" key="1">
    <citation type="submission" date="2018-01" db="EMBL/GenBank/DDBJ databases">
        <title>A novel member of the phylum Bacteroidetes isolated from glacier ice.</title>
        <authorList>
            <person name="Liu Q."/>
            <person name="Xin Y.-H."/>
        </authorList>
    </citation>
    <scope>NUCLEOTIDE SEQUENCE [LARGE SCALE GENOMIC DNA]</scope>
    <source>
        <strain evidence="2 3">RB1R16</strain>
    </source>
</reference>
<dbReference type="RefSeq" id="WP_105037107.1">
    <property type="nucleotide sequence ID" value="NZ_PPSL01000001.1"/>
</dbReference>
<feature type="transmembrane region" description="Helical" evidence="1">
    <location>
        <begin position="17"/>
        <end position="35"/>
    </location>
</feature>